<accession>X0V8K0</accession>
<dbReference type="AlphaFoldDB" id="X0V8K0"/>
<evidence type="ECO:0000313" key="1">
    <source>
        <dbReference type="EMBL" id="GAG14475.1"/>
    </source>
</evidence>
<organism evidence="1">
    <name type="scientific">marine sediment metagenome</name>
    <dbReference type="NCBI Taxonomy" id="412755"/>
    <lineage>
        <taxon>unclassified sequences</taxon>
        <taxon>metagenomes</taxon>
        <taxon>ecological metagenomes</taxon>
    </lineage>
</organism>
<sequence length="197" mass="21853">LRLCAASAAYVEDFGSERPWFANYWNANGFIEIAQDQENRTRFARCPEPAGAGLYELDVAIVTDTGDRTGGRITGLAGIEFRSSESDEEKWSYAILFDQDGRYAFFTLSPSRDTWTYLRGGETRAIRTGLGKINRIEVEFGERNTYVRFNDGDRIGVNAMIPRGGSVCCTVFNLEGTTAARFDNLCFGDVSSSPMGD</sequence>
<gene>
    <name evidence="1" type="ORF">S01H1_57644</name>
</gene>
<comment type="caution">
    <text evidence="1">The sequence shown here is derived from an EMBL/GenBank/DDBJ whole genome shotgun (WGS) entry which is preliminary data.</text>
</comment>
<proteinExistence type="predicted"/>
<dbReference type="EMBL" id="BARS01037603">
    <property type="protein sequence ID" value="GAG14475.1"/>
    <property type="molecule type" value="Genomic_DNA"/>
</dbReference>
<name>X0V8K0_9ZZZZ</name>
<feature type="non-terminal residue" evidence="1">
    <location>
        <position position="1"/>
    </location>
</feature>
<reference evidence="1" key="1">
    <citation type="journal article" date="2014" name="Front. Microbiol.">
        <title>High frequency of phylogenetically diverse reductive dehalogenase-homologous genes in deep subseafloor sedimentary metagenomes.</title>
        <authorList>
            <person name="Kawai M."/>
            <person name="Futagami T."/>
            <person name="Toyoda A."/>
            <person name="Takaki Y."/>
            <person name="Nishi S."/>
            <person name="Hori S."/>
            <person name="Arai W."/>
            <person name="Tsubouchi T."/>
            <person name="Morono Y."/>
            <person name="Uchiyama I."/>
            <person name="Ito T."/>
            <person name="Fujiyama A."/>
            <person name="Inagaki F."/>
            <person name="Takami H."/>
        </authorList>
    </citation>
    <scope>NUCLEOTIDE SEQUENCE</scope>
    <source>
        <strain evidence="1">Expedition CK06-06</strain>
    </source>
</reference>
<protein>
    <submittedName>
        <fullName evidence="1">Uncharacterized protein</fullName>
    </submittedName>
</protein>